<dbReference type="AlphaFoldDB" id="A0A1H8HLM0"/>
<protein>
    <submittedName>
        <fullName evidence="6">Mn2+ and Fe2+ transporters of the NRAMP family</fullName>
    </submittedName>
</protein>
<dbReference type="PANTHER" id="PTHR11706">
    <property type="entry name" value="SOLUTE CARRIER PROTEIN FAMILY 11 MEMBER"/>
    <property type="match status" value="1"/>
</dbReference>
<feature type="transmembrane region" description="Helical" evidence="5">
    <location>
        <begin position="237"/>
        <end position="259"/>
    </location>
</feature>
<keyword evidence="7" id="KW-1185">Reference proteome</keyword>
<dbReference type="GO" id="GO:0015086">
    <property type="term" value="F:cadmium ion transmembrane transporter activity"/>
    <property type="evidence" value="ECO:0007669"/>
    <property type="project" value="TreeGrafter"/>
</dbReference>
<name>A0A1H8HLM0_9BACL</name>
<feature type="transmembrane region" description="Helical" evidence="5">
    <location>
        <begin position="195"/>
        <end position="217"/>
    </location>
</feature>
<dbReference type="OrthoDB" id="9787548at2"/>
<dbReference type="GO" id="GO:0034755">
    <property type="term" value="P:iron ion transmembrane transport"/>
    <property type="evidence" value="ECO:0007669"/>
    <property type="project" value="TreeGrafter"/>
</dbReference>
<dbReference type="GO" id="GO:0005886">
    <property type="term" value="C:plasma membrane"/>
    <property type="evidence" value="ECO:0007669"/>
    <property type="project" value="TreeGrafter"/>
</dbReference>
<feature type="transmembrane region" description="Helical" evidence="5">
    <location>
        <begin position="98"/>
        <end position="124"/>
    </location>
</feature>
<dbReference type="PANTHER" id="PTHR11706:SF3">
    <property type="entry name" value="METAL ION TRANSPORT PROTEIN"/>
    <property type="match status" value="1"/>
</dbReference>
<evidence type="ECO:0000256" key="5">
    <source>
        <dbReference type="SAM" id="Phobius"/>
    </source>
</evidence>
<feature type="transmembrane region" description="Helical" evidence="5">
    <location>
        <begin position="338"/>
        <end position="356"/>
    </location>
</feature>
<dbReference type="Proteomes" id="UP000199695">
    <property type="component" value="Unassembled WGS sequence"/>
</dbReference>
<dbReference type="RefSeq" id="WP_089971163.1">
    <property type="nucleotide sequence ID" value="NZ_FOCQ01000014.1"/>
</dbReference>
<keyword evidence="4 5" id="KW-0472">Membrane</keyword>
<evidence type="ECO:0000256" key="1">
    <source>
        <dbReference type="ARBA" id="ARBA00004141"/>
    </source>
</evidence>
<evidence type="ECO:0000313" key="6">
    <source>
        <dbReference type="EMBL" id="SEN57049.1"/>
    </source>
</evidence>
<organism evidence="6 7">
    <name type="scientific">Lihuaxuella thermophila</name>
    <dbReference type="NCBI Taxonomy" id="1173111"/>
    <lineage>
        <taxon>Bacteria</taxon>
        <taxon>Bacillati</taxon>
        <taxon>Bacillota</taxon>
        <taxon>Bacilli</taxon>
        <taxon>Bacillales</taxon>
        <taxon>Thermoactinomycetaceae</taxon>
        <taxon>Lihuaxuella</taxon>
    </lineage>
</organism>
<dbReference type="EMBL" id="FOCQ01000014">
    <property type="protein sequence ID" value="SEN57049.1"/>
    <property type="molecule type" value="Genomic_DNA"/>
</dbReference>
<accession>A0A1H8HLM0</accession>
<evidence type="ECO:0000256" key="2">
    <source>
        <dbReference type="ARBA" id="ARBA00022692"/>
    </source>
</evidence>
<dbReference type="InterPro" id="IPR001046">
    <property type="entry name" value="NRAMP_fam"/>
</dbReference>
<evidence type="ECO:0000256" key="4">
    <source>
        <dbReference type="ARBA" id="ARBA00023136"/>
    </source>
</evidence>
<comment type="subcellular location">
    <subcellularLocation>
        <location evidence="1">Membrane</location>
        <topology evidence="1">Multi-pass membrane protein</topology>
    </subcellularLocation>
</comment>
<feature type="transmembrane region" description="Helical" evidence="5">
    <location>
        <begin position="288"/>
        <end position="317"/>
    </location>
</feature>
<evidence type="ECO:0000313" key="7">
    <source>
        <dbReference type="Proteomes" id="UP000199695"/>
    </source>
</evidence>
<feature type="transmembrane region" description="Helical" evidence="5">
    <location>
        <begin position="21"/>
        <end position="44"/>
    </location>
</feature>
<keyword evidence="3 5" id="KW-1133">Transmembrane helix</keyword>
<feature type="transmembrane region" description="Helical" evidence="5">
    <location>
        <begin position="159"/>
        <end position="183"/>
    </location>
</feature>
<evidence type="ECO:0000256" key="3">
    <source>
        <dbReference type="ARBA" id="ARBA00022989"/>
    </source>
</evidence>
<dbReference type="Pfam" id="PF01566">
    <property type="entry name" value="Nramp"/>
    <property type="match status" value="1"/>
</dbReference>
<feature type="transmembrane region" description="Helical" evidence="5">
    <location>
        <begin position="398"/>
        <end position="420"/>
    </location>
</feature>
<dbReference type="GO" id="GO:0005384">
    <property type="term" value="F:manganese ion transmembrane transporter activity"/>
    <property type="evidence" value="ECO:0007669"/>
    <property type="project" value="TreeGrafter"/>
</dbReference>
<feature type="transmembrane region" description="Helical" evidence="5">
    <location>
        <begin position="130"/>
        <end position="147"/>
    </location>
</feature>
<reference evidence="6 7" key="1">
    <citation type="submission" date="2016-10" db="EMBL/GenBank/DDBJ databases">
        <authorList>
            <person name="de Groot N.N."/>
        </authorList>
    </citation>
    <scope>NUCLEOTIDE SEQUENCE [LARGE SCALE GENOMIC DNA]</scope>
    <source>
        <strain evidence="6 7">DSM 46701</strain>
    </source>
</reference>
<gene>
    <name evidence="6" type="ORF">SAMN05444955_11495</name>
</gene>
<proteinExistence type="predicted"/>
<sequence>MQSSTNSSSQTTPPSSWAKRLTLVGPGLIVAATGVGAGDLVAALVAGTKYGYTFVWAVILGAILKFSLNEGVGRWQLATGQTIFQGWRSLGKWTSAYFGIYSIIWGFIYGAAIMSSCALATSALFPQIDLWVWAILHGLVGFLLVWTGKYQLFEKVMTALVGIMFVTVVGTAVLVFPDVIHLFEGVVPSVPDGSLFYALGLVGGVGGSLTLASYGYWIREKNWVGPSWIPFIRFDSAIAYVVTGIFTLSLMIVGAEFLFGTGMTFEGEQGLVQLAGLLGDRFGEAARWLFLIGFWATSFTSLLGVWNGVPYLFADLVRHWNKDASYQDPEPISEKAPAYRAYLLWLTFPPMLLLFLDKPVSLVILYGVLGALFMPFLAFTLFWLLNSKRVDEKYRNRWLSNSILVINILLFAVLAVQEIIKTLSK</sequence>
<feature type="transmembrane region" description="Helical" evidence="5">
    <location>
        <begin position="50"/>
        <end position="68"/>
    </location>
</feature>
<dbReference type="NCBIfam" id="NF037982">
    <property type="entry name" value="Nramp_1"/>
    <property type="match status" value="2"/>
</dbReference>
<keyword evidence="2 5" id="KW-0812">Transmembrane</keyword>
<feature type="transmembrane region" description="Helical" evidence="5">
    <location>
        <begin position="362"/>
        <end position="386"/>
    </location>
</feature>
<dbReference type="STRING" id="1173111.SAMN05444955_11495"/>